<dbReference type="Gene3D" id="2.10.50.10">
    <property type="entry name" value="Tumor Necrosis Factor Receptor, subunit A, domain 2"/>
    <property type="match status" value="1"/>
</dbReference>
<dbReference type="EMBL" id="CAJNDS010001902">
    <property type="protein sequence ID" value="CAE7288482.1"/>
    <property type="molecule type" value="Genomic_DNA"/>
</dbReference>
<feature type="chain" id="PRO_5032276352" evidence="2">
    <location>
        <begin position="27"/>
        <end position="1299"/>
    </location>
</feature>
<dbReference type="Proteomes" id="UP000604046">
    <property type="component" value="Unassembled WGS sequence"/>
</dbReference>
<keyword evidence="1" id="KW-0812">Transmembrane</keyword>
<evidence type="ECO:0000256" key="1">
    <source>
        <dbReference type="SAM" id="Phobius"/>
    </source>
</evidence>
<dbReference type="SUPFAM" id="SSF57184">
    <property type="entry name" value="Growth factor receptor domain"/>
    <property type="match status" value="1"/>
</dbReference>
<reference evidence="3" key="1">
    <citation type="submission" date="2021-02" db="EMBL/GenBank/DDBJ databases">
        <authorList>
            <person name="Dougan E. K."/>
            <person name="Rhodes N."/>
            <person name="Thang M."/>
            <person name="Chan C."/>
        </authorList>
    </citation>
    <scope>NUCLEOTIDE SEQUENCE</scope>
</reference>
<feature type="transmembrane region" description="Helical" evidence="1">
    <location>
        <begin position="808"/>
        <end position="830"/>
    </location>
</feature>
<evidence type="ECO:0000313" key="4">
    <source>
        <dbReference type="Proteomes" id="UP000604046"/>
    </source>
</evidence>
<sequence>MAQRAPGPCRTMLRFAWLLLVRASNAKEWNELNDWIAWTGPDPQGSAGSAGWQAVPGGDLFDVLDWEVAGAASAYRYFYPGATHYTLGEPGAGKLVVNVWQPFSENKADCAVGANLRAALFGLYRSHLDRIVVNVSNVGWSGIVTDPLCEDGAVCPIALLIGTSQVPQRVAADRVLALDGYFATYLVQHLQRLPDEFQSLMYYDYQLLGSRFMGVPFATDVRLLGFNVTTFLALGLELPPPYGRSDWTWENLRDTACAITEKHGVAGLVANSDWDEDGKLFMLMVQAAHGALFRTELGSQGLSRQCNLGMGNKALETFWKPMISRGCLKASGNRNYWGIDNGTLETAELRKVLEDAVNPRHPPDVSGFSNYKYVPESGTFGLFITPGLDDELSFGRCRPHAAFPMAVKPRRARNCTVLETIETETKEADADVADADVADAADADGVSEVGLAACRQRALRSGANTVAVDAGRCELLRCNPAAAVALAALHEHEREVFSKHCSEIRYATMPENLTYQGGSGLVIPKPRGTRECSNVSSDWLQKGEDPPACWEHSEGWRLISELIDPKKPYMRQANTQKHIRTLPPLKDLSAFDTHFWEPVATALSQGIPSQYPNSPIPQYAEIEYLKPIRMALLRSIYGNITAEESLQEACDVVDEILRPCNQSRWELDPRCRNPQDGLQGCPPGTFYKNPQDASQDFGLGCTECPPGRYADERSVDLECKPCAAGLFSNVTGSKSCQQCAAGLVAQQTGLSECAECQMGRAPRHTSYCDPCPVATYQDGPFCVSCPSGFTSTEESTSFKSCTRKPSVVFYNVLLVFVIVSIALLFPLLLGRPIPIDDIHMEDGYVVVKTWGSHRMLKWSPLPLRVRLQNTQHPKVKEKQTFLARVREPDEIWLLDCKGEHITENINCSRGSLRLLPRSAFFGSSIGRLPVSLVATGLCACLAVLCWLLAENAEAEVQVMPYLLVGLCVIVSLALFAFWYWWRQSFVTPLARKRAHWRQKLLRRHSAGTCERGPGRAISVGKLFEFHVYFQDAICKRDMNYVVSNLLLPLTKPEKLSYAELAGPSQVQWFVSHCWSNSFADLVESLCRLATSLAEPGSAYSAWHEVSFWICSFSNNQWQLDDELGRGDPMLSSFNQALRSPTCRGTAMVLDENAEPLRRSWCLFEVFQTCKLTAERSDFEGLLMCTPSGVLQKGDASVDMVVVLARTLSTIRMEDATATKVEDKIMIDSCVQSLPGGFASVNRFVHHCIKAALDEAHGSFEGHFAALVSALEGNLMPAPSLLGRRSASLLRAASMAKPTL</sequence>
<name>A0A812MZV7_9DINO</name>
<dbReference type="SUPFAM" id="SSF53850">
    <property type="entry name" value="Periplasmic binding protein-like II"/>
    <property type="match status" value="1"/>
</dbReference>
<organism evidence="3 4">
    <name type="scientific">Symbiodinium natans</name>
    <dbReference type="NCBI Taxonomy" id="878477"/>
    <lineage>
        <taxon>Eukaryota</taxon>
        <taxon>Sar</taxon>
        <taxon>Alveolata</taxon>
        <taxon>Dinophyceae</taxon>
        <taxon>Suessiales</taxon>
        <taxon>Symbiodiniaceae</taxon>
        <taxon>Symbiodinium</taxon>
    </lineage>
</organism>
<proteinExistence type="predicted"/>
<evidence type="ECO:0000313" key="3">
    <source>
        <dbReference type="EMBL" id="CAE7288482.1"/>
    </source>
</evidence>
<feature type="transmembrane region" description="Helical" evidence="1">
    <location>
        <begin position="928"/>
        <end position="949"/>
    </location>
</feature>
<dbReference type="OrthoDB" id="428759at2759"/>
<feature type="signal peptide" evidence="2">
    <location>
        <begin position="1"/>
        <end position="26"/>
    </location>
</feature>
<feature type="transmembrane region" description="Helical" evidence="1">
    <location>
        <begin position="961"/>
        <end position="981"/>
    </location>
</feature>
<dbReference type="SMART" id="SM01411">
    <property type="entry name" value="Ephrin_rec_like"/>
    <property type="match status" value="2"/>
</dbReference>
<keyword evidence="1" id="KW-1133">Transmembrane helix</keyword>
<gene>
    <name evidence="3" type="primary">Fras1</name>
    <name evidence="3" type="ORF">SNAT2548_LOCUS15240</name>
</gene>
<keyword evidence="1" id="KW-0472">Membrane</keyword>
<keyword evidence="4" id="KW-1185">Reference proteome</keyword>
<comment type="caution">
    <text evidence="3">The sequence shown here is derived from an EMBL/GenBank/DDBJ whole genome shotgun (WGS) entry which is preliminary data.</text>
</comment>
<dbReference type="PANTHER" id="PTHR46967:SF2">
    <property type="entry name" value="SUSHI, VON WILLEBRAND FACTOR TYPE A, EGF AND PENTRAXIN DOMAIN-CONTAINING PROTEIN 1-LIKE"/>
    <property type="match status" value="1"/>
</dbReference>
<dbReference type="PANTHER" id="PTHR46967">
    <property type="entry name" value="INSULIN-LIKE GROWTH FACTOR BINDING PROTEIN,N-TERMINAL"/>
    <property type="match status" value="1"/>
</dbReference>
<accession>A0A812MZV7</accession>
<protein>
    <submittedName>
        <fullName evidence="3">Fras1 protein</fullName>
    </submittedName>
</protein>
<dbReference type="Gene3D" id="3.40.190.10">
    <property type="entry name" value="Periplasmic binding protein-like II"/>
    <property type="match status" value="1"/>
</dbReference>
<evidence type="ECO:0000256" key="2">
    <source>
        <dbReference type="SAM" id="SignalP"/>
    </source>
</evidence>
<dbReference type="InterPro" id="IPR009030">
    <property type="entry name" value="Growth_fac_rcpt_cys_sf"/>
</dbReference>
<keyword evidence="2" id="KW-0732">Signal</keyword>